<keyword evidence="2" id="KW-0732">Signal</keyword>
<feature type="region of interest" description="Disordered" evidence="1">
    <location>
        <begin position="149"/>
        <end position="168"/>
    </location>
</feature>
<feature type="region of interest" description="Disordered" evidence="1">
    <location>
        <begin position="209"/>
        <end position="244"/>
    </location>
</feature>
<feature type="compositionally biased region" description="Basic and acidic residues" evidence="1">
    <location>
        <begin position="311"/>
        <end position="320"/>
    </location>
</feature>
<feature type="chain" id="PRO_5044001670" evidence="2">
    <location>
        <begin position="23"/>
        <end position="514"/>
    </location>
</feature>
<evidence type="ECO:0000313" key="4">
    <source>
        <dbReference type="Proteomes" id="UP001362999"/>
    </source>
</evidence>
<feature type="compositionally biased region" description="Pro residues" evidence="1">
    <location>
        <begin position="266"/>
        <end position="276"/>
    </location>
</feature>
<name>A0AAW0BVA4_9AGAR</name>
<sequence length="514" mass="55999">MSALPFSIEVLLLALYFLWTVAEYWKNQRARRILSSQSPVNAPQDAPSTAIELHPPLPSPTIISCRAPVYSSPNSQFLSPRQRQIAQRRLSYEWSSPPSTFSPYNSPVASISPEACRPLSVANPVKNSPRSPVLSINASLDFAARLQAGPPRSSPIGSLRSPSTNPLRCLRTPEASAQAARIAPDSPVGLFEELRHPVRSPLTLAKYPTGRVTPQSLHSPGGMFRERRRDGSTSPNSPLLALGDRVALPSPTSRLHTICCDESSPPSIPSQVPMPPWLSSTLLPPLTIGDIKSGPQKHPKRRAPSFPSSKRPPDVSDPSRMKKRHSLIFPPSTFGPRPSIACVAPSTLQEASHTNSCTKQVAERLPLALQFNLHNTPPSARQINSLHSSTPKHLSAFLSPTKVPKRRVVGHGPNPVYRYEPATPATVIAETIARPVQTDFKEFSAMLSGKFQEKGWDMTGMAGPDKKKNKKRKKSDAARVFPKPEAPDAGFSAQQADYIDLTEPSTNSGETVRS</sequence>
<evidence type="ECO:0000313" key="3">
    <source>
        <dbReference type="EMBL" id="KAK7030597.1"/>
    </source>
</evidence>
<feature type="region of interest" description="Disordered" evidence="1">
    <location>
        <begin position="256"/>
        <end position="332"/>
    </location>
</feature>
<comment type="caution">
    <text evidence="3">The sequence shown here is derived from an EMBL/GenBank/DDBJ whole genome shotgun (WGS) entry which is preliminary data.</text>
</comment>
<evidence type="ECO:0000256" key="2">
    <source>
        <dbReference type="SAM" id="SignalP"/>
    </source>
</evidence>
<gene>
    <name evidence="3" type="ORF">R3P38DRAFT_2929439</name>
</gene>
<reference evidence="3 4" key="1">
    <citation type="journal article" date="2024" name="J Genomics">
        <title>Draft genome sequencing and assembly of Favolaschia claudopus CIRM-BRFM 2984 isolated from oak limbs.</title>
        <authorList>
            <person name="Navarro D."/>
            <person name="Drula E."/>
            <person name="Chaduli D."/>
            <person name="Cazenave R."/>
            <person name="Ahrendt S."/>
            <person name="Wang J."/>
            <person name="Lipzen A."/>
            <person name="Daum C."/>
            <person name="Barry K."/>
            <person name="Grigoriev I.V."/>
            <person name="Favel A."/>
            <person name="Rosso M.N."/>
            <person name="Martin F."/>
        </authorList>
    </citation>
    <scope>NUCLEOTIDE SEQUENCE [LARGE SCALE GENOMIC DNA]</scope>
    <source>
        <strain evidence="3 4">CIRM-BRFM 2984</strain>
    </source>
</reference>
<dbReference type="EMBL" id="JAWWNJ010000025">
    <property type="protein sequence ID" value="KAK7030597.1"/>
    <property type="molecule type" value="Genomic_DNA"/>
</dbReference>
<keyword evidence="4" id="KW-1185">Reference proteome</keyword>
<evidence type="ECO:0000256" key="1">
    <source>
        <dbReference type="SAM" id="MobiDB-lite"/>
    </source>
</evidence>
<organism evidence="3 4">
    <name type="scientific">Favolaschia claudopus</name>
    <dbReference type="NCBI Taxonomy" id="2862362"/>
    <lineage>
        <taxon>Eukaryota</taxon>
        <taxon>Fungi</taxon>
        <taxon>Dikarya</taxon>
        <taxon>Basidiomycota</taxon>
        <taxon>Agaricomycotina</taxon>
        <taxon>Agaricomycetes</taxon>
        <taxon>Agaricomycetidae</taxon>
        <taxon>Agaricales</taxon>
        <taxon>Marasmiineae</taxon>
        <taxon>Mycenaceae</taxon>
        <taxon>Favolaschia</taxon>
    </lineage>
</organism>
<feature type="region of interest" description="Disordered" evidence="1">
    <location>
        <begin position="455"/>
        <end position="514"/>
    </location>
</feature>
<dbReference type="Proteomes" id="UP001362999">
    <property type="component" value="Unassembled WGS sequence"/>
</dbReference>
<proteinExistence type="predicted"/>
<accession>A0AAW0BVA4</accession>
<dbReference type="AlphaFoldDB" id="A0AAW0BVA4"/>
<feature type="signal peptide" evidence="2">
    <location>
        <begin position="1"/>
        <end position="22"/>
    </location>
</feature>
<protein>
    <submittedName>
        <fullName evidence="3">Uncharacterized protein</fullName>
    </submittedName>
</protein>
<feature type="compositionally biased region" description="Low complexity" evidence="1">
    <location>
        <begin position="277"/>
        <end position="287"/>
    </location>
</feature>
<feature type="compositionally biased region" description="Polar residues" evidence="1">
    <location>
        <begin position="503"/>
        <end position="514"/>
    </location>
</feature>